<feature type="transmembrane region" description="Helical" evidence="6">
    <location>
        <begin position="354"/>
        <end position="375"/>
    </location>
</feature>
<evidence type="ECO:0000256" key="2">
    <source>
        <dbReference type="ARBA" id="ARBA00022475"/>
    </source>
</evidence>
<dbReference type="OrthoDB" id="2365435at2"/>
<dbReference type="SUPFAM" id="SSF82866">
    <property type="entry name" value="Multidrug efflux transporter AcrB transmembrane domain"/>
    <property type="match status" value="2"/>
</dbReference>
<feature type="transmembrane region" description="Helical" evidence="6">
    <location>
        <begin position="621"/>
        <end position="641"/>
    </location>
</feature>
<evidence type="ECO:0000256" key="1">
    <source>
        <dbReference type="ARBA" id="ARBA00004651"/>
    </source>
</evidence>
<comment type="subcellular location">
    <subcellularLocation>
        <location evidence="1">Cell membrane</location>
        <topology evidence="1">Multi-pass membrane protein</topology>
    </subcellularLocation>
</comment>
<accession>A0A3N0BE62</accession>
<dbReference type="Pfam" id="PF03176">
    <property type="entry name" value="MMPL"/>
    <property type="match status" value="2"/>
</dbReference>
<keyword evidence="2" id="KW-1003">Cell membrane</keyword>
<dbReference type="GO" id="GO:0005886">
    <property type="term" value="C:plasma membrane"/>
    <property type="evidence" value="ECO:0007669"/>
    <property type="project" value="UniProtKB-SubCell"/>
</dbReference>
<sequence length="732" mass="77556">MTRTNCTDRIIDGVIARRKAVVAAFVTVAIVCAAMIPFVGVNYDMVDYLPDEAQSTTAVEIMNTEFTQAVPNANVLIHDVSVAQALELKSKIAAVDGVESVMWLDDVMDVATPLEMADPSLVETYYRNGSALFQVAVAEGFEGRAVPALRALVDEAGPGNAVSGEASDTAQTTASTGEETGKAALVLVPIIVLLLVLSTRSWIEPVLFLAAIGVSIIINMGTNIVFGQVSFITFSVSPILQLAVSLDYAIFLLHAFAAERALQPTPERAMAVAMRTSLSTIAASAVTTLFGFVALSFMQFQIGADLGINLVKGIVFSFFTVMVFLPALTLSLYRLIDKTAHRPLLPSFRNVGRVLAKVRVPALVLVLALVAPAYLGQAHTVFTYQNSEPDPNLRAGADTLMIQDEFGQQNAVVVLVPRGDVAAEAALSADLAKVDNVASVISYAATVGATIPQGFVGASVLDQFYSQNWARIIAYTDTDVESSEAFATVEAIQRTAAAHYGTYYTAGQSANLYDMKNIVAVDNVVVAAVAFTAILLVLLVTFRSLLLPLVLLLTIESGIWINLSIPYFTGDSVNFIGYLVINTVQLGATIDYAILLTTHYLTHRKNLPARKAAYRALGETFPSLLVSAGILATAGLALAFSSTMSAVASLGMLLARGALLSFALVTCFLPALLVLLDGPIRRTTWRANFAPKTQEGAASDASAASEACCSNPSVALGGAFVSVLHKDKGDES</sequence>
<feature type="transmembrane region" description="Helical" evidence="6">
    <location>
        <begin position="206"/>
        <end position="226"/>
    </location>
</feature>
<feature type="transmembrane region" description="Helical" evidence="6">
    <location>
        <begin position="238"/>
        <end position="257"/>
    </location>
</feature>
<dbReference type="Gene3D" id="1.20.1640.10">
    <property type="entry name" value="Multidrug efflux transporter AcrB transmembrane domain"/>
    <property type="match status" value="2"/>
</dbReference>
<proteinExistence type="predicted"/>
<dbReference type="InterPro" id="IPR004869">
    <property type="entry name" value="MMPL_dom"/>
</dbReference>
<evidence type="ECO:0000313" key="8">
    <source>
        <dbReference type="EMBL" id="RNL45754.1"/>
    </source>
</evidence>
<feature type="transmembrane region" description="Helical" evidence="6">
    <location>
        <begin position="653"/>
        <end position="676"/>
    </location>
</feature>
<reference evidence="9" key="1">
    <citation type="submission" date="2018-05" db="EMBL/GenBank/DDBJ databases">
        <title>Genome Sequencing of selected type strains of the family Eggerthellaceae.</title>
        <authorList>
            <person name="Danylec N."/>
            <person name="Stoll D.A."/>
            <person name="Doetsch A."/>
            <person name="Huch M."/>
        </authorList>
    </citation>
    <scope>NUCLEOTIDE SEQUENCE [LARGE SCALE GENOMIC DNA]</scope>
    <source>
        <strain evidence="9">DSM 16106</strain>
    </source>
</reference>
<evidence type="ECO:0000256" key="3">
    <source>
        <dbReference type="ARBA" id="ARBA00022692"/>
    </source>
</evidence>
<feature type="domain" description="SSD" evidence="7">
    <location>
        <begin position="208"/>
        <end position="331"/>
    </location>
</feature>
<name>A0A3N0BE62_9ACTN</name>
<evidence type="ECO:0000256" key="5">
    <source>
        <dbReference type="ARBA" id="ARBA00023136"/>
    </source>
</evidence>
<dbReference type="PROSITE" id="PS50156">
    <property type="entry name" value="SSD"/>
    <property type="match status" value="2"/>
</dbReference>
<dbReference type="EMBL" id="QICD01000007">
    <property type="protein sequence ID" value="RNL45754.1"/>
    <property type="molecule type" value="Genomic_DNA"/>
</dbReference>
<keyword evidence="5 6" id="KW-0472">Membrane</keyword>
<feature type="transmembrane region" description="Helical" evidence="6">
    <location>
        <begin position="183"/>
        <end position="199"/>
    </location>
</feature>
<feature type="transmembrane region" description="Helical" evidence="6">
    <location>
        <begin position="524"/>
        <end position="542"/>
    </location>
</feature>
<organism evidence="8 9">
    <name type="scientific">Paraeggerthella hongkongensis</name>
    <dbReference type="NCBI Taxonomy" id="230658"/>
    <lineage>
        <taxon>Bacteria</taxon>
        <taxon>Bacillati</taxon>
        <taxon>Actinomycetota</taxon>
        <taxon>Coriobacteriia</taxon>
        <taxon>Eggerthellales</taxon>
        <taxon>Eggerthellaceae</taxon>
        <taxon>Paraeggerthella</taxon>
    </lineage>
</organism>
<dbReference type="PANTHER" id="PTHR33406">
    <property type="entry name" value="MEMBRANE PROTEIN MJ1562-RELATED"/>
    <property type="match status" value="1"/>
</dbReference>
<evidence type="ECO:0000313" key="9">
    <source>
        <dbReference type="Proteomes" id="UP000278632"/>
    </source>
</evidence>
<dbReference type="InterPro" id="IPR050545">
    <property type="entry name" value="Mycobact_MmpL"/>
</dbReference>
<keyword evidence="3 6" id="KW-0812">Transmembrane</keyword>
<evidence type="ECO:0000259" key="7">
    <source>
        <dbReference type="PROSITE" id="PS50156"/>
    </source>
</evidence>
<dbReference type="PANTHER" id="PTHR33406:SF13">
    <property type="entry name" value="MEMBRANE PROTEIN YDFJ"/>
    <property type="match status" value="1"/>
</dbReference>
<gene>
    <name evidence="8" type="ORF">DMP08_05375</name>
</gene>
<dbReference type="Proteomes" id="UP000278632">
    <property type="component" value="Unassembled WGS sequence"/>
</dbReference>
<dbReference type="AlphaFoldDB" id="A0A3N0BE62"/>
<keyword evidence="4 6" id="KW-1133">Transmembrane helix</keyword>
<feature type="transmembrane region" description="Helical" evidence="6">
    <location>
        <begin position="278"/>
        <end position="302"/>
    </location>
</feature>
<feature type="transmembrane region" description="Helical" evidence="6">
    <location>
        <begin position="20"/>
        <end position="40"/>
    </location>
</feature>
<comment type="caution">
    <text evidence="8">The sequence shown here is derived from an EMBL/GenBank/DDBJ whole genome shotgun (WGS) entry which is preliminary data.</text>
</comment>
<dbReference type="InterPro" id="IPR000731">
    <property type="entry name" value="SSD"/>
</dbReference>
<evidence type="ECO:0000256" key="6">
    <source>
        <dbReference type="SAM" id="Phobius"/>
    </source>
</evidence>
<feature type="transmembrane region" description="Helical" evidence="6">
    <location>
        <begin position="549"/>
        <end position="569"/>
    </location>
</feature>
<feature type="transmembrane region" description="Helical" evidence="6">
    <location>
        <begin position="314"/>
        <end position="333"/>
    </location>
</feature>
<protein>
    <submittedName>
        <fullName evidence="8">RND transporter</fullName>
    </submittedName>
</protein>
<feature type="domain" description="SSD" evidence="7">
    <location>
        <begin position="529"/>
        <end position="675"/>
    </location>
</feature>
<dbReference type="RefSeq" id="WP_123191931.1">
    <property type="nucleotide sequence ID" value="NZ_QICD01000007.1"/>
</dbReference>
<evidence type="ECO:0000256" key="4">
    <source>
        <dbReference type="ARBA" id="ARBA00022989"/>
    </source>
</evidence>
<feature type="transmembrane region" description="Helical" evidence="6">
    <location>
        <begin position="575"/>
        <end position="601"/>
    </location>
</feature>
<keyword evidence="9" id="KW-1185">Reference proteome</keyword>